<gene>
    <name evidence="1" type="ORF">EVAR_11208_1</name>
</gene>
<comment type="caution">
    <text evidence="1">The sequence shown here is derived from an EMBL/GenBank/DDBJ whole genome shotgun (WGS) entry which is preliminary data.</text>
</comment>
<keyword evidence="2" id="KW-1185">Reference proteome</keyword>
<sequence>MATTPPTMRRTWYLPYFSFVHPAKPQKVRIVFDAAICIGETSLNDHLLPGPDLLQSLPGVLMRFHQHEIAVTTDVQEMFLGKGMNSDDREVLRFL</sequence>
<evidence type="ECO:0000313" key="1">
    <source>
        <dbReference type="EMBL" id="GBP21177.1"/>
    </source>
</evidence>
<proteinExistence type="predicted"/>
<dbReference type="AlphaFoldDB" id="A0A4C1U4X9"/>
<dbReference type="Proteomes" id="UP000299102">
    <property type="component" value="Unassembled WGS sequence"/>
</dbReference>
<organism evidence="1 2">
    <name type="scientific">Eumeta variegata</name>
    <name type="common">Bagworm moth</name>
    <name type="synonym">Eumeta japonica</name>
    <dbReference type="NCBI Taxonomy" id="151549"/>
    <lineage>
        <taxon>Eukaryota</taxon>
        <taxon>Metazoa</taxon>
        <taxon>Ecdysozoa</taxon>
        <taxon>Arthropoda</taxon>
        <taxon>Hexapoda</taxon>
        <taxon>Insecta</taxon>
        <taxon>Pterygota</taxon>
        <taxon>Neoptera</taxon>
        <taxon>Endopterygota</taxon>
        <taxon>Lepidoptera</taxon>
        <taxon>Glossata</taxon>
        <taxon>Ditrysia</taxon>
        <taxon>Tineoidea</taxon>
        <taxon>Psychidae</taxon>
        <taxon>Oiketicinae</taxon>
        <taxon>Eumeta</taxon>
    </lineage>
</organism>
<dbReference type="OrthoDB" id="6434680at2759"/>
<name>A0A4C1U4X9_EUMVA</name>
<dbReference type="EMBL" id="BGZK01000125">
    <property type="protein sequence ID" value="GBP21177.1"/>
    <property type="molecule type" value="Genomic_DNA"/>
</dbReference>
<dbReference type="STRING" id="151549.A0A4C1U4X9"/>
<evidence type="ECO:0000313" key="2">
    <source>
        <dbReference type="Proteomes" id="UP000299102"/>
    </source>
</evidence>
<reference evidence="1 2" key="1">
    <citation type="journal article" date="2019" name="Commun. Biol.">
        <title>The bagworm genome reveals a unique fibroin gene that provides high tensile strength.</title>
        <authorList>
            <person name="Kono N."/>
            <person name="Nakamura H."/>
            <person name="Ohtoshi R."/>
            <person name="Tomita M."/>
            <person name="Numata K."/>
            <person name="Arakawa K."/>
        </authorList>
    </citation>
    <scope>NUCLEOTIDE SEQUENCE [LARGE SCALE GENOMIC DNA]</scope>
</reference>
<dbReference type="PANTHER" id="PTHR47331">
    <property type="entry name" value="PHD-TYPE DOMAIN-CONTAINING PROTEIN"/>
    <property type="match status" value="1"/>
</dbReference>
<accession>A0A4C1U4X9</accession>
<protein>
    <submittedName>
        <fullName evidence="1">Uncharacterized protein</fullName>
    </submittedName>
</protein>